<reference evidence="2 4" key="1">
    <citation type="journal article" date="2011" name="J. Bacteriol.">
        <title>Draft genome sequence of the thermoalkaliphilic Caldalkalibacillus thermarum strain TA2.A1.</title>
        <authorList>
            <person name="Kalamorz F."/>
            <person name="Keis S."/>
            <person name="McMillan D.G."/>
            <person name="Olsson K."/>
            <person name="Stanton J.A."/>
            <person name="Stockwell P."/>
            <person name="Black M.A."/>
            <person name="Klingeman D.M."/>
            <person name="Land M.L."/>
            <person name="Han C.S."/>
            <person name="Martin S.L."/>
            <person name="Becher S.A."/>
            <person name="Peddie C.J."/>
            <person name="Morgan H.W."/>
            <person name="Matthies D."/>
            <person name="Preiss L."/>
            <person name="Meier T."/>
            <person name="Brown S.D."/>
            <person name="Cook G.M."/>
        </authorList>
    </citation>
    <scope>NUCLEOTIDE SEQUENCE [LARGE SCALE GENOMIC DNA]</scope>
    <source>
        <strain evidence="2 4">TA2.A1</strain>
    </source>
</reference>
<accession>F5L4V9</accession>
<keyword evidence="1" id="KW-0472">Membrane</keyword>
<dbReference type="AlphaFoldDB" id="F5L4V9"/>
<feature type="transmembrane region" description="Helical" evidence="1">
    <location>
        <begin position="29"/>
        <end position="45"/>
    </location>
</feature>
<protein>
    <submittedName>
        <fullName evidence="2">Uncharacterized protein</fullName>
    </submittedName>
</protein>
<keyword evidence="5" id="KW-1185">Reference proteome</keyword>
<dbReference type="Proteomes" id="UP000010716">
    <property type="component" value="Unassembled WGS sequence"/>
</dbReference>
<keyword evidence="1" id="KW-0812">Transmembrane</keyword>
<dbReference type="Proteomes" id="UP000825179">
    <property type="component" value="Chromosome"/>
</dbReference>
<reference evidence="3 5" key="2">
    <citation type="journal article" date="2020" name="Extremophiles">
        <title>Genomic analysis of Caldalkalibacillus thermarum TA2.A1 reveals aerobic alkaliphilic metabolism and evolutionary hallmarks linking alkaliphilic bacteria and plant life.</title>
        <authorList>
            <person name="de Jong S.I."/>
            <person name="van den Broek M.A."/>
            <person name="Merkel A.Y."/>
            <person name="de la Torre Cortes P."/>
            <person name="Kalamorz F."/>
            <person name="Cook G.M."/>
            <person name="van Loosdrecht M.C.M."/>
            <person name="McMillan D.G.G."/>
        </authorList>
    </citation>
    <scope>NUCLEOTIDE SEQUENCE [LARGE SCALE GENOMIC DNA]</scope>
    <source>
        <strain evidence="3 5">TA2.A1</strain>
    </source>
</reference>
<feature type="transmembrane region" description="Helical" evidence="1">
    <location>
        <begin position="80"/>
        <end position="106"/>
    </location>
</feature>
<keyword evidence="1" id="KW-1133">Transmembrane helix</keyword>
<dbReference type="KEGG" id="cthu:HUR95_16005"/>
<proteinExistence type="predicted"/>
<dbReference type="eggNOG" id="ENOG502ZNFF">
    <property type="taxonomic scope" value="Bacteria"/>
</dbReference>
<dbReference type="EMBL" id="CP082237">
    <property type="protein sequence ID" value="QZT33702.1"/>
    <property type="molecule type" value="Genomic_DNA"/>
</dbReference>
<organism evidence="2 4">
    <name type="scientific">Caldalkalibacillus thermarum (strain TA2.A1)</name>
    <dbReference type="NCBI Taxonomy" id="986075"/>
    <lineage>
        <taxon>Bacteria</taxon>
        <taxon>Bacillati</taxon>
        <taxon>Bacillota</taxon>
        <taxon>Bacilli</taxon>
        <taxon>Bacillales</taxon>
        <taxon>Bacillaceae</taxon>
        <taxon>Caldalkalibacillus</taxon>
    </lineage>
</organism>
<reference evidence="3" key="3">
    <citation type="submission" date="2021-08" db="EMBL/GenBank/DDBJ databases">
        <authorList>
            <person name="de Jong S."/>
            <person name="van den Broek M."/>
            <person name="Merkel A."/>
            <person name="de la Torre Cortes P."/>
            <person name="Kalamorz F."/>
            <person name="Cook G."/>
            <person name="van Loosdrecht M."/>
            <person name="McMillan D."/>
        </authorList>
    </citation>
    <scope>NUCLEOTIDE SEQUENCE</scope>
    <source>
        <strain evidence="3">TA2.A1</strain>
    </source>
</reference>
<name>F5L4V9_CALTT</name>
<dbReference type="RefSeq" id="WP_007503371.1">
    <property type="nucleotide sequence ID" value="NZ_AFCE01000094.1"/>
</dbReference>
<evidence type="ECO:0000313" key="2">
    <source>
        <dbReference type="EMBL" id="EGL83611.1"/>
    </source>
</evidence>
<evidence type="ECO:0000313" key="3">
    <source>
        <dbReference type="EMBL" id="QZT33702.1"/>
    </source>
</evidence>
<feature type="transmembrane region" description="Helical" evidence="1">
    <location>
        <begin position="52"/>
        <end position="74"/>
    </location>
</feature>
<feature type="transmembrane region" description="Helical" evidence="1">
    <location>
        <begin position="7"/>
        <end position="23"/>
    </location>
</feature>
<evidence type="ECO:0000313" key="4">
    <source>
        <dbReference type="Proteomes" id="UP000010716"/>
    </source>
</evidence>
<gene>
    <name evidence="2" type="ORF">CathTA2_0822</name>
    <name evidence="3" type="ORF">HUR95_16005</name>
</gene>
<dbReference type="EMBL" id="AFCE01000094">
    <property type="protein sequence ID" value="EGL83611.1"/>
    <property type="molecule type" value="Genomic_DNA"/>
</dbReference>
<evidence type="ECO:0000256" key="1">
    <source>
        <dbReference type="SAM" id="Phobius"/>
    </source>
</evidence>
<sequence length="165" mass="19200">MLGKANLVLALISAVLLVSGAWLMPKWVWWILLVISIVAGVFEYIDERKQPYLHMVAAVFYVSGLVGVSIYHFWDERDFLVAPVVVMRVVYILMFMVLLGFVFVYWRAVTAFRYKRGNVDKEKLVDGPQSFEEKWERFRSWLKGEGGGKKEEIYLVLGEEVDEKR</sequence>
<evidence type="ECO:0000313" key="5">
    <source>
        <dbReference type="Proteomes" id="UP000825179"/>
    </source>
</evidence>
<dbReference type="OrthoDB" id="2591949at2"/>